<evidence type="ECO:0000313" key="1">
    <source>
        <dbReference type="EMBL" id="KAH3680176.1"/>
    </source>
</evidence>
<sequence>MLSGISTLARGRLPTNTISSNLRIIRTSHRFFHRRQNHLRKPYPANVSLRSARSILWSYASAPTNLLFVGTNILGLTVFGAWRLLHTTATMNRNNNNNIHEDTKSGDMKREPVFDGFLKNQGMGDLIQDVSSTTSVTPMYVNDDGDEVYSVVGLPLTESDLEELGPSQTLSIHDDHSNQTMIKHLLTLYHIHNSMGLIINEEGVNLEALTAMPDSVKKSFAFSMVNLVPEDKQHELRSISDVISHVDVTQLMKTMRKQSLQNDYELYKSIHDTLSLERIETTPLSKPKDAQTIREVLKKYKDQDELNTTFLLDAATSFMKRSVNDIGFIGAYELINKHPNNENLQILGNLLSIHLLKHTHLICSEKLFHLMVKNTITTSNEKIFHKLLAYLNITPELLQRNKSKKAQYLVRKITHGSSLKNYTYDLSTYLTAIKGMHVLQYQDSDVRNTIKKLFKGLTVNGRVLYFNDFNDINSFDVNLDGINIDGEIDNTLKKLITKLRSEL</sequence>
<comment type="caution">
    <text evidence="1">The sequence shown here is derived from an EMBL/GenBank/DDBJ whole genome shotgun (WGS) entry which is preliminary data.</text>
</comment>
<protein>
    <submittedName>
        <fullName evidence="1">Uncharacterized protein</fullName>
    </submittedName>
</protein>
<proteinExistence type="predicted"/>
<reference evidence="1" key="1">
    <citation type="journal article" date="2021" name="Open Biol.">
        <title>Shared evolutionary footprints suggest mitochondrial oxidative damage underlies multiple complex I losses in fungi.</title>
        <authorList>
            <person name="Schikora-Tamarit M.A."/>
            <person name="Marcet-Houben M."/>
            <person name="Nosek J."/>
            <person name="Gabaldon T."/>
        </authorList>
    </citation>
    <scope>NUCLEOTIDE SEQUENCE</scope>
    <source>
        <strain evidence="1">CBS2887</strain>
    </source>
</reference>
<name>A0A9P8TIL3_WICPI</name>
<dbReference type="EMBL" id="JAEUBG010004777">
    <property type="protein sequence ID" value="KAH3680176.1"/>
    <property type="molecule type" value="Genomic_DNA"/>
</dbReference>
<dbReference type="OrthoDB" id="3981031at2759"/>
<dbReference type="Proteomes" id="UP000774326">
    <property type="component" value="Unassembled WGS sequence"/>
</dbReference>
<accession>A0A9P8TIL3</accession>
<evidence type="ECO:0000313" key="2">
    <source>
        <dbReference type="Proteomes" id="UP000774326"/>
    </source>
</evidence>
<gene>
    <name evidence="1" type="ORF">WICPIJ_008357</name>
</gene>
<organism evidence="1 2">
    <name type="scientific">Wickerhamomyces pijperi</name>
    <name type="common">Yeast</name>
    <name type="synonym">Pichia pijperi</name>
    <dbReference type="NCBI Taxonomy" id="599730"/>
    <lineage>
        <taxon>Eukaryota</taxon>
        <taxon>Fungi</taxon>
        <taxon>Dikarya</taxon>
        <taxon>Ascomycota</taxon>
        <taxon>Saccharomycotina</taxon>
        <taxon>Saccharomycetes</taxon>
        <taxon>Phaffomycetales</taxon>
        <taxon>Wickerhamomycetaceae</taxon>
        <taxon>Wickerhamomyces</taxon>
    </lineage>
</organism>
<dbReference type="AlphaFoldDB" id="A0A9P8TIL3"/>
<reference evidence="1" key="2">
    <citation type="submission" date="2021-01" db="EMBL/GenBank/DDBJ databases">
        <authorList>
            <person name="Schikora-Tamarit M.A."/>
        </authorList>
    </citation>
    <scope>NUCLEOTIDE SEQUENCE</scope>
    <source>
        <strain evidence="1">CBS2887</strain>
    </source>
</reference>
<keyword evidence="2" id="KW-1185">Reference proteome</keyword>